<proteinExistence type="predicted"/>
<dbReference type="InterPro" id="IPR007658">
    <property type="entry name" value="DUF594"/>
</dbReference>
<feature type="transmembrane region" description="Helical" evidence="1">
    <location>
        <begin position="70"/>
        <end position="93"/>
    </location>
</feature>
<keyword evidence="1" id="KW-0812">Transmembrane</keyword>
<evidence type="ECO:0000259" key="2">
    <source>
        <dbReference type="Pfam" id="PF13968"/>
    </source>
</evidence>
<dbReference type="PANTHER" id="PTHR31325">
    <property type="entry name" value="OS01G0798800 PROTEIN-RELATED"/>
    <property type="match status" value="1"/>
</dbReference>
<protein>
    <recommendedName>
        <fullName evidence="2">DUF4220 domain-containing protein</fullName>
    </recommendedName>
</protein>
<name>A0A0A9GFR3_ARUDO</name>
<dbReference type="EMBL" id="GBRH01174569">
    <property type="protein sequence ID" value="JAE23327.1"/>
    <property type="molecule type" value="Transcribed_RNA"/>
</dbReference>
<dbReference type="AlphaFoldDB" id="A0A0A9GFR3"/>
<dbReference type="InterPro" id="IPR025315">
    <property type="entry name" value="DUF4220"/>
</dbReference>
<feature type="domain" description="DUF4220" evidence="2">
    <location>
        <begin position="1"/>
        <end position="144"/>
    </location>
</feature>
<dbReference type="Pfam" id="PF13968">
    <property type="entry name" value="DUF4220"/>
    <property type="match status" value="1"/>
</dbReference>
<organism evidence="3">
    <name type="scientific">Arundo donax</name>
    <name type="common">Giant reed</name>
    <name type="synonym">Donax arundinaceus</name>
    <dbReference type="NCBI Taxonomy" id="35708"/>
    <lineage>
        <taxon>Eukaryota</taxon>
        <taxon>Viridiplantae</taxon>
        <taxon>Streptophyta</taxon>
        <taxon>Embryophyta</taxon>
        <taxon>Tracheophyta</taxon>
        <taxon>Spermatophyta</taxon>
        <taxon>Magnoliopsida</taxon>
        <taxon>Liliopsida</taxon>
        <taxon>Poales</taxon>
        <taxon>Poaceae</taxon>
        <taxon>PACMAD clade</taxon>
        <taxon>Arundinoideae</taxon>
        <taxon>Arundineae</taxon>
        <taxon>Arundo</taxon>
    </lineage>
</organism>
<sequence length="405" mass="46743">MYRVIEVELGFLFDFFYARYPALKQTLIPETATFVAAAALSLSTLFSSALLHHHNPRGNVNFITTGPDIWLARFVIVLFLILELFQYLSLVLSDWHKVKMLCRYVRNPSWQGRPILEMLLWLMCRATLTTRYWSNSVGQYCLLHACFENERSCLLRMPLHKWIKGLVIDTRRVTRRSLPVTVKREIHQLLRSEWLSNIKYGDRTLQRNNMLQDFDWSTSRYAYGALGSILIWHIATTICDNATSSKQVADRGVAESREVATTLSNYCAYLLFQAPELVTDEIYDERLLMEALHLRIQKCLKGCRSRDEMFDRFQPGEVENAYEEAILADGVTLNDQIRCKMPDVAVRWKVLAEVWVELLLTVAPSDNVTDHVKKLATGGELITHLWALFTHGGIIKKPTKPYYGS</sequence>
<keyword evidence="1" id="KW-1133">Transmembrane helix</keyword>
<accession>A0A0A9GFR3</accession>
<dbReference type="Pfam" id="PF04578">
    <property type="entry name" value="DUF594"/>
    <property type="match status" value="1"/>
</dbReference>
<feature type="transmembrane region" description="Helical" evidence="1">
    <location>
        <begin position="27"/>
        <end position="50"/>
    </location>
</feature>
<keyword evidence="1" id="KW-0472">Membrane</keyword>
<evidence type="ECO:0000256" key="1">
    <source>
        <dbReference type="SAM" id="Phobius"/>
    </source>
</evidence>
<evidence type="ECO:0000313" key="3">
    <source>
        <dbReference type="EMBL" id="JAE23327.1"/>
    </source>
</evidence>
<reference evidence="3" key="1">
    <citation type="submission" date="2014-09" db="EMBL/GenBank/DDBJ databases">
        <authorList>
            <person name="Magalhaes I.L.F."/>
            <person name="Oliveira U."/>
            <person name="Santos F.R."/>
            <person name="Vidigal T.H.D.A."/>
            <person name="Brescovit A.D."/>
            <person name="Santos A.J."/>
        </authorList>
    </citation>
    <scope>NUCLEOTIDE SEQUENCE</scope>
    <source>
        <tissue evidence="3">Shoot tissue taken approximately 20 cm above the soil surface</tissue>
    </source>
</reference>
<reference evidence="3" key="2">
    <citation type="journal article" date="2015" name="Data Brief">
        <title>Shoot transcriptome of the giant reed, Arundo donax.</title>
        <authorList>
            <person name="Barrero R.A."/>
            <person name="Guerrero F.D."/>
            <person name="Moolhuijzen P."/>
            <person name="Goolsby J.A."/>
            <person name="Tidwell J."/>
            <person name="Bellgard S.E."/>
            <person name="Bellgard M.I."/>
        </authorList>
    </citation>
    <scope>NUCLEOTIDE SEQUENCE</scope>
    <source>
        <tissue evidence="3">Shoot tissue taken approximately 20 cm above the soil surface</tissue>
    </source>
</reference>